<dbReference type="Pfam" id="PF06580">
    <property type="entry name" value="His_kinase"/>
    <property type="match status" value="1"/>
</dbReference>
<dbReference type="EMBL" id="FP565814">
    <property type="protein sequence ID" value="CBH23414.1"/>
    <property type="molecule type" value="Genomic_DNA"/>
</dbReference>
<dbReference type="InterPro" id="IPR050640">
    <property type="entry name" value="Bact_2-comp_sensor_kinase"/>
</dbReference>
<protein>
    <submittedName>
        <fullName evidence="3">Sensor protein lytS</fullName>
        <ecNumber evidence="3">2.7.3.-</ecNumber>
    </submittedName>
</protein>
<dbReference type="KEGG" id="srm:SRM_00493"/>
<keyword evidence="1" id="KW-0812">Transmembrane</keyword>
<evidence type="ECO:0000256" key="1">
    <source>
        <dbReference type="SAM" id="Phobius"/>
    </source>
</evidence>
<feature type="transmembrane region" description="Helical" evidence="1">
    <location>
        <begin position="21"/>
        <end position="42"/>
    </location>
</feature>
<feature type="transmembrane region" description="Helical" evidence="1">
    <location>
        <begin position="87"/>
        <end position="106"/>
    </location>
</feature>
<sequence>MNTLVRADTLPTIPPTMSRRHAYWICQLGGWTGYSVMRLTLYSFFQTITWKWGVSYAVFIAAGVLYTHLYRRLAKRREWTQMSLGQLAPRVVGATLTVALLLHLTMDGVGRYVLELDFYEEVQSEIGMLLASVVNMWILLMLWSLIYFGVHYFWSYRQAEVDKWKLEAQAETARLKALKLQLNPHFFFNSLNSVRALIAEDPDGAQRMVTRLARLLRSTLQADDMKTVPLEEELSTVRTYLKLEKVRFEDRLRHRIEVDDEARSHPVPFMLVQTLVENGIKHGVACCQEGGVITVRGRVVDGALHIRVTNPGTLDTEEGGTGLDNARERLRLLFGTEASLTVENADAETVSATAVLPVRAVPESPVVQGEVSLAARD</sequence>
<dbReference type="PATRIC" id="fig|761659.10.peg.561"/>
<dbReference type="GO" id="GO:0000155">
    <property type="term" value="F:phosphorelay sensor kinase activity"/>
    <property type="evidence" value="ECO:0007669"/>
    <property type="project" value="InterPro"/>
</dbReference>
<dbReference type="SUPFAM" id="SSF55874">
    <property type="entry name" value="ATPase domain of HSP90 chaperone/DNA topoisomerase II/histidine kinase"/>
    <property type="match status" value="1"/>
</dbReference>
<dbReference type="PANTHER" id="PTHR34220">
    <property type="entry name" value="SENSOR HISTIDINE KINASE YPDA"/>
    <property type="match status" value="1"/>
</dbReference>
<dbReference type="GO" id="GO:0016020">
    <property type="term" value="C:membrane"/>
    <property type="evidence" value="ECO:0007669"/>
    <property type="project" value="InterPro"/>
</dbReference>
<name>D5H5V9_SALRM</name>
<feature type="transmembrane region" description="Helical" evidence="1">
    <location>
        <begin position="126"/>
        <end position="148"/>
    </location>
</feature>
<evidence type="ECO:0000313" key="3">
    <source>
        <dbReference type="EMBL" id="CBH23414.1"/>
    </source>
</evidence>
<dbReference type="PANTHER" id="PTHR34220:SF9">
    <property type="entry name" value="SIGNAL TRANSDUCTION HISTIDINE KINASE INTERNAL REGION DOMAIN-CONTAINING PROTEIN"/>
    <property type="match status" value="1"/>
</dbReference>
<gene>
    <name evidence="3" type="primary">lytS</name>
    <name evidence="3" type="ordered locus">SRM_00493</name>
</gene>
<feature type="domain" description="Signal transduction histidine kinase internal region" evidence="2">
    <location>
        <begin position="173"/>
        <end position="252"/>
    </location>
</feature>
<dbReference type="Gene3D" id="3.30.565.10">
    <property type="entry name" value="Histidine kinase-like ATPase, C-terminal domain"/>
    <property type="match status" value="1"/>
</dbReference>
<keyword evidence="1" id="KW-0472">Membrane</keyword>
<keyword evidence="1" id="KW-1133">Transmembrane helix</keyword>
<dbReference type="HOGENOM" id="CLU_020473_1_1_10"/>
<reference evidence="3 4" key="1">
    <citation type="journal article" date="2010" name="ISME J.">
        <title>Fine-scale evolution: genomic, phenotypic and ecological differentiation in two coexisting Salinibacter ruber strains.</title>
        <authorList>
            <person name="Pena A."/>
            <person name="Teeling H."/>
            <person name="Huerta-Cepas J."/>
            <person name="Santos F."/>
            <person name="Yarza P."/>
            <person name="Brito-Echeverria J."/>
            <person name="Lucio M."/>
            <person name="Schmitt-Kopplin P."/>
            <person name="Meseguer I."/>
            <person name="Schenowitz C."/>
            <person name="Dossat C."/>
            <person name="Barbe V."/>
            <person name="Dopazo J."/>
            <person name="Rossello-Mora R."/>
            <person name="Schuler M."/>
            <person name="Glockner F.O."/>
            <person name="Amann R."/>
            <person name="Gabaldon T."/>
            <person name="Anton J."/>
        </authorList>
    </citation>
    <scope>NUCLEOTIDE SEQUENCE [LARGE SCALE GENOMIC DNA]</scope>
    <source>
        <strain evidence="3 4">M8</strain>
    </source>
</reference>
<dbReference type="Proteomes" id="UP000000933">
    <property type="component" value="Chromosome"/>
</dbReference>
<evidence type="ECO:0000259" key="2">
    <source>
        <dbReference type="Pfam" id="PF06580"/>
    </source>
</evidence>
<dbReference type="InterPro" id="IPR036890">
    <property type="entry name" value="HATPase_C_sf"/>
</dbReference>
<feature type="transmembrane region" description="Helical" evidence="1">
    <location>
        <begin position="48"/>
        <end position="66"/>
    </location>
</feature>
<evidence type="ECO:0000313" key="4">
    <source>
        <dbReference type="Proteomes" id="UP000000933"/>
    </source>
</evidence>
<accession>D5H5V9</accession>
<dbReference type="EC" id="2.7.3.-" evidence="3"/>
<dbReference type="InterPro" id="IPR010559">
    <property type="entry name" value="Sig_transdc_His_kin_internal"/>
</dbReference>
<keyword evidence="3" id="KW-0808">Transferase</keyword>
<proteinExistence type="predicted"/>
<organism evidence="3 4">
    <name type="scientific">Salinibacter ruber (strain M8)</name>
    <dbReference type="NCBI Taxonomy" id="761659"/>
    <lineage>
        <taxon>Bacteria</taxon>
        <taxon>Pseudomonadati</taxon>
        <taxon>Rhodothermota</taxon>
        <taxon>Rhodothermia</taxon>
        <taxon>Rhodothermales</taxon>
        <taxon>Salinibacteraceae</taxon>
        <taxon>Salinibacter</taxon>
    </lineage>
</organism>
<dbReference type="AlphaFoldDB" id="D5H5V9"/>
<reference evidence="4" key="2">
    <citation type="submission" date="2010-04" db="EMBL/GenBank/DDBJ databases">
        <title>Genome sequence of Salinibacter ruber M8.</title>
        <authorList>
            <consortium name="Genoscope"/>
        </authorList>
    </citation>
    <scope>NUCLEOTIDE SEQUENCE [LARGE SCALE GENOMIC DNA]</scope>
    <source>
        <strain evidence="4">M8</strain>
    </source>
</reference>